<sequence>LLDGALPPHLRDPNLIAPDSILGADDVAQLLLEAQYPLDGREKPIDLLYHLGMEQNRWTAVVWLIKKLVDEYPARHALKQQLAGVGSMWQKVPNLEDCIEQPLNFEVQDAISSEESLQSPSLDDMLDGLYPINEERHAWRGHEALGQVWRTLGAMVKSCVGNDIRPEVLEIIAYLHHREVMPPAIYQAEPSSDKCAIQQSPLIPLLSSRILTSLSDAAWRAHEKLVIEEARAYGDVSASRPEIRGSVFRVHVAGLRAEVWMELILWSCLYGGWTREGALLLTSLLQDQTNPWTPLSWAHYQKSLDETHSTEPSDWRAWEFLFKTRSTASMNDAPPPNRSIVRTISGEVVNAYVDAFPCDVNLGVGDRGTPIGLVIDSLHSMRSSLMRQDQSLSFGTWEAIVLRLVDTHSAMPEIDSHVVQRMIALSNGFGEGLSTSNNRDLPAYVKDGSTAMQGILHRALYGQVASGSFEGALEVFKQIQMRADQDILKAVASFFGKLTRGGDIRRKENSMFHAMSSSSLFANNFPTIEYPSFHVQIPTTTLAPFLEQITEARAFEFGRWLIYKADVDGPVIPQSAYTDATLQPALIRFAAASGDRDLLSQFRKKALTQASLSSILISQIQARRWDDATEAMNHISSTPGVSFGSGPLAVAIRTMLWQSSDARKGKDGSAMNLAQAQSVVRKLARRHVRRELRAVESATSPLSLLAVLAAVTRRWFEFALRLCNVEKHHLFQLDTSKFNIVLEGIVAAYGSSAGRRVLGVFWPHAARRAHDTAFNTRIAIRSSDEYDSRRLVFYGAVQPDINTILIILRKALEELQSSPDRASPAEQQPGVQTSPDPTSSTEQHPATSSQIFRDGDELLDVSPRGMVTWGIRRLAQLPYVQRDIVRQLDEFLEEQGMDELRKELPEIYQDV</sequence>
<gene>
    <name evidence="2" type="ORF">CERZMDRAFT_7941</name>
</gene>
<accession>A0A6A6F0S3</accession>
<organism evidence="2 3">
    <name type="scientific">Cercospora zeae-maydis SCOH1-5</name>
    <dbReference type="NCBI Taxonomy" id="717836"/>
    <lineage>
        <taxon>Eukaryota</taxon>
        <taxon>Fungi</taxon>
        <taxon>Dikarya</taxon>
        <taxon>Ascomycota</taxon>
        <taxon>Pezizomycotina</taxon>
        <taxon>Dothideomycetes</taxon>
        <taxon>Dothideomycetidae</taxon>
        <taxon>Mycosphaerellales</taxon>
        <taxon>Mycosphaerellaceae</taxon>
        <taxon>Cercospora</taxon>
    </lineage>
</organism>
<dbReference type="OrthoDB" id="5341924at2759"/>
<feature type="compositionally biased region" description="Polar residues" evidence="1">
    <location>
        <begin position="817"/>
        <end position="851"/>
    </location>
</feature>
<name>A0A6A6F0S3_9PEZI</name>
<feature type="non-terminal residue" evidence="2">
    <location>
        <position position="1"/>
    </location>
</feature>
<evidence type="ECO:0000256" key="1">
    <source>
        <dbReference type="SAM" id="MobiDB-lite"/>
    </source>
</evidence>
<dbReference type="AlphaFoldDB" id="A0A6A6F0S3"/>
<keyword evidence="3" id="KW-1185">Reference proteome</keyword>
<reference evidence="2" key="1">
    <citation type="journal article" date="2020" name="Stud. Mycol.">
        <title>101 Dothideomycetes genomes: a test case for predicting lifestyles and emergence of pathogens.</title>
        <authorList>
            <person name="Haridas S."/>
            <person name="Albert R."/>
            <person name="Binder M."/>
            <person name="Bloem J."/>
            <person name="Labutti K."/>
            <person name="Salamov A."/>
            <person name="Andreopoulos B."/>
            <person name="Baker S."/>
            <person name="Barry K."/>
            <person name="Bills G."/>
            <person name="Bluhm B."/>
            <person name="Cannon C."/>
            <person name="Castanera R."/>
            <person name="Culley D."/>
            <person name="Daum C."/>
            <person name="Ezra D."/>
            <person name="Gonzalez J."/>
            <person name="Henrissat B."/>
            <person name="Kuo A."/>
            <person name="Liang C."/>
            <person name="Lipzen A."/>
            <person name="Lutzoni F."/>
            <person name="Magnuson J."/>
            <person name="Mondo S."/>
            <person name="Nolan M."/>
            <person name="Ohm R."/>
            <person name="Pangilinan J."/>
            <person name="Park H.-J."/>
            <person name="Ramirez L."/>
            <person name="Alfaro M."/>
            <person name="Sun H."/>
            <person name="Tritt A."/>
            <person name="Yoshinaga Y."/>
            <person name="Zwiers L.-H."/>
            <person name="Turgeon B."/>
            <person name="Goodwin S."/>
            <person name="Spatafora J."/>
            <person name="Crous P."/>
            <person name="Grigoriev I."/>
        </authorList>
    </citation>
    <scope>NUCLEOTIDE SEQUENCE</scope>
    <source>
        <strain evidence="2">SCOH1-5</strain>
    </source>
</reference>
<dbReference type="Proteomes" id="UP000799539">
    <property type="component" value="Unassembled WGS sequence"/>
</dbReference>
<feature type="region of interest" description="Disordered" evidence="1">
    <location>
        <begin position="817"/>
        <end position="855"/>
    </location>
</feature>
<evidence type="ECO:0000313" key="3">
    <source>
        <dbReference type="Proteomes" id="UP000799539"/>
    </source>
</evidence>
<dbReference type="EMBL" id="ML992697">
    <property type="protein sequence ID" value="KAF2208078.1"/>
    <property type="molecule type" value="Genomic_DNA"/>
</dbReference>
<protein>
    <submittedName>
        <fullName evidence="2">Uncharacterized protein</fullName>
    </submittedName>
</protein>
<evidence type="ECO:0000313" key="2">
    <source>
        <dbReference type="EMBL" id="KAF2208078.1"/>
    </source>
</evidence>
<proteinExistence type="predicted"/>
<feature type="non-terminal residue" evidence="2">
    <location>
        <position position="911"/>
    </location>
</feature>